<dbReference type="SUPFAM" id="SSF54534">
    <property type="entry name" value="FKBP-like"/>
    <property type="match status" value="1"/>
</dbReference>
<sequence length="212" mass="22298">MAFVSAVGACARRAERRRAVVCAARADDSREAPSRRQVLRDVGVTVLGVAFGTSLGALRAPDGSVFADGRGGLVPAVIAAEEKKAASKLTFIDTESGLAYAEIKKGSGPMPHDGDLVIVNYVAYLADGTIFDNTTVPGRKPLAFQMGARKVIPGLEEALRTMQPGGKRKVIVPPKLAYGSRGVCFGEEGCLVPPNSVLEYDLELVRVAVSPT</sequence>
<evidence type="ECO:0000256" key="2">
    <source>
        <dbReference type="ARBA" id="ARBA00013194"/>
    </source>
</evidence>
<protein>
    <recommendedName>
        <fullName evidence="2 5">peptidylprolyl isomerase</fullName>
        <ecNumber evidence="2 5">5.2.1.8</ecNumber>
    </recommendedName>
</protein>
<keyword evidence="4 5" id="KW-0413">Isomerase</keyword>
<dbReference type="EMBL" id="VRMN01000004">
    <property type="protein sequence ID" value="KAA8495091.1"/>
    <property type="molecule type" value="Genomic_DNA"/>
</dbReference>
<dbReference type="AlphaFoldDB" id="A0A5J4YUA3"/>
<feature type="domain" description="PPIase FKBP-type" evidence="6">
    <location>
        <begin position="114"/>
        <end position="208"/>
    </location>
</feature>
<evidence type="ECO:0000256" key="1">
    <source>
        <dbReference type="ARBA" id="ARBA00000971"/>
    </source>
</evidence>
<dbReference type="Gene3D" id="3.10.50.40">
    <property type="match status" value="1"/>
</dbReference>
<keyword evidence="3 5" id="KW-0697">Rotamase</keyword>
<dbReference type="PANTHER" id="PTHR43811">
    <property type="entry name" value="FKBP-TYPE PEPTIDYL-PROLYL CIS-TRANS ISOMERASE FKPA"/>
    <property type="match status" value="1"/>
</dbReference>
<dbReference type="InterPro" id="IPR001179">
    <property type="entry name" value="PPIase_FKBP_dom"/>
</dbReference>
<dbReference type="PANTHER" id="PTHR43811:SF19">
    <property type="entry name" value="39 KDA FK506-BINDING NUCLEAR PROTEIN"/>
    <property type="match status" value="1"/>
</dbReference>
<dbReference type="EC" id="5.2.1.8" evidence="2 5"/>
<organism evidence="7 8">
    <name type="scientific">Porphyridium purpureum</name>
    <name type="common">Red alga</name>
    <name type="synonym">Porphyridium cruentum</name>
    <dbReference type="NCBI Taxonomy" id="35688"/>
    <lineage>
        <taxon>Eukaryota</taxon>
        <taxon>Rhodophyta</taxon>
        <taxon>Bangiophyceae</taxon>
        <taxon>Porphyridiales</taxon>
        <taxon>Porphyridiaceae</taxon>
        <taxon>Porphyridium</taxon>
    </lineage>
</organism>
<dbReference type="OrthoDB" id="3654at2759"/>
<reference evidence="8" key="1">
    <citation type="journal article" date="2019" name="Nat. Commun.">
        <title>Expansion of phycobilisome linker gene families in mesophilic red algae.</title>
        <authorList>
            <person name="Lee J."/>
            <person name="Kim D."/>
            <person name="Bhattacharya D."/>
            <person name="Yoon H.S."/>
        </authorList>
    </citation>
    <scope>NUCLEOTIDE SEQUENCE [LARGE SCALE GENOMIC DNA]</scope>
    <source>
        <strain evidence="8">CCMP 1328</strain>
    </source>
</reference>
<evidence type="ECO:0000256" key="3">
    <source>
        <dbReference type="ARBA" id="ARBA00023110"/>
    </source>
</evidence>
<dbReference type="Proteomes" id="UP000324585">
    <property type="component" value="Unassembled WGS sequence"/>
</dbReference>
<keyword evidence="8" id="KW-1185">Reference proteome</keyword>
<evidence type="ECO:0000313" key="7">
    <source>
        <dbReference type="EMBL" id="KAA8495091.1"/>
    </source>
</evidence>
<comment type="caution">
    <text evidence="7">The sequence shown here is derived from an EMBL/GenBank/DDBJ whole genome shotgun (WGS) entry which is preliminary data.</text>
</comment>
<dbReference type="InterPro" id="IPR046357">
    <property type="entry name" value="PPIase_dom_sf"/>
</dbReference>
<evidence type="ECO:0000256" key="4">
    <source>
        <dbReference type="ARBA" id="ARBA00023235"/>
    </source>
</evidence>
<dbReference type="Pfam" id="PF00254">
    <property type="entry name" value="FKBP_C"/>
    <property type="match status" value="1"/>
</dbReference>
<evidence type="ECO:0000259" key="6">
    <source>
        <dbReference type="PROSITE" id="PS50059"/>
    </source>
</evidence>
<name>A0A5J4YUA3_PORPP</name>
<dbReference type="GO" id="GO:0003755">
    <property type="term" value="F:peptidyl-prolyl cis-trans isomerase activity"/>
    <property type="evidence" value="ECO:0007669"/>
    <property type="project" value="UniProtKB-KW"/>
</dbReference>
<comment type="catalytic activity">
    <reaction evidence="1 5">
        <text>[protein]-peptidylproline (omega=180) = [protein]-peptidylproline (omega=0)</text>
        <dbReference type="Rhea" id="RHEA:16237"/>
        <dbReference type="Rhea" id="RHEA-COMP:10747"/>
        <dbReference type="Rhea" id="RHEA-COMP:10748"/>
        <dbReference type="ChEBI" id="CHEBI:83833"/>
        <dbReference type="ChEBI" id="CHEBI:83834"/>
        <dbReference type="EC" id="5.2.1.8"/>
    </reaction>
</comment>
<evidence type="ECO:0000313" key="8">
    <source>
        <dbReference type="Proteomes" id="UP000324585"/>
    </source>
</evidence>
<evidence type="ECO:0000256" key="5">
    <source>
        <dbReference type="PROSITE-ProRule" id="PRU00277"/>
    </source>
</evidence>
<accession>A0A5J4YUA3</accession>
<dbReference type="PROSITE" id="PS50059">
    <property type="entry name" value="FKBP_PPIASE"/>
    <property type="match status" value="1"/>
</dbReference>
<proteinExistence type="predicted"/>
<dbReference type="OMA" id="CKQTHET"/>
<gene>
    <name evidence="7" type="ORF">FVE85_3332</name>
</gene>